<gene>
    <name evidence="7" type="primary">Cnig_chr_II.g7612</name>
    <name evidence="7" type="ORF">B9Z55_007612</name>
</gene>
<comment type="subcellular location">
    <subcellularLocation>
        <location evidence="5">Nucleus</location>
    </subcellularLocation>
</comment>
<protein>
    <recommendedName>
        <fullName evidence="6">T-box domain-containing protein</fullName>
    </recommendedName>
</protein>
<dbReference type="PROSITE" id="PS50252">
    <property type="entry name" value="TBOX_3"/>
    <property type="match status" value="1"/>
</dbReference>
<comment type="caution">
    <text evidence="7">The sequence shown here is derived from an EMBL/GenBank/DDBJ whole genome shotgun (WGS) entry which is preliminary data.</text>
</comment>
<keyword evidence="8" id="KW-1185">Reference proteome</keyword>
<evidence type="ECO:0000313" key="7">
    <source>
        <dbReference type="EMBL" id="PIC48746.1"/>
    </source>
</evidence>
<dbReference type="STRING" id="1611254.A0A2G5VB28"/>
<dbReference type="Pfam" id="PF00907">
    <property type="entry name" value="T-box"/>
    <property type="match status" value="1"/>
</dbReference>
<dbReference type="InterPro" id="IPR046360">
    <property type="entry name" value="T-box_DNA-bd"/>
</dbReference>
<evidence type="ECO:0000256" key="4">
    <source>
        <dbReference type="ARBA" id="ARBA00023242"/>
    </source>
</evidence>
<keyword evidence="4 5" id="KW-0539">Nucleus</keyword>
<proteinExistence type="predicted"/>
<dbReference type="EMBL" id="PDUG01000002">
    <property type="protein sequence ID" value="PIC48746.1"/>
    <property type="molecule type" value="Genomic_DNA"/>
</dbReference>
<dbReference type="GO" id="GO:0003677">
    <property type="term" value="F:DNA binding"/>
    <property type="evidence" value="ECO:0007669"/>
    <property type="project" value="UniProtKB-UniRule"/>
</dbReference>
<dbReference type="GO" id="GO:0003700">
    <property type="term" value="F:DNA-binding transcription factor activity"/>
    <property type="evidence" value="ECO:0007669"/>
    <property type="project" value="InterPro"/>
</dbReference>
<evidence type="ECO:0000313" key="8">
    <source>
        <dbReference type="Proteomes" id="UP000230233"/>
    </source>
</evidence>
<comment type="caution">
    <text evidence="5">Lacks conserved residue(s) required for the propagation of feature annotation.</text>
</comment>
<evidence type="ECO:0000259" key="6">
    <source>
        <dbReference type="PROSITE" id="PS50252"/>
    </source>
</evidence>
<feature type="domain" description="T-box" evidence="6">
    <location>
        <begin position="1"/>
        <end position="118"/>
    </location>
</feature>
<dbReference type="AlphaFoldDB" id="A0A2G5VB28"/>
<dbReference type="InterPro" id="IPR036960">
    <property type="entry name" value="T-box_sf"/>
</dbReference>
<sequence length="118" mass="14151">MHDWYEFLGATEVDEKEIRARIFGSLPRISRQRRSKPKLKRCRYKQMELVGDSRYKYFNEQWVVSAKAHYHHGASEWMESQISFDHFKITTELGTTDATMIPLVTMQKYVPLLSCYYY</sequence>
<keyword evidence="1" id="KW-0805">Transcription regulation</keyword>
<evidence type="ECO:0000256" key="1">
    <source>
        <dbReference type="ARBA" id="ARBA00023015"/>
    </source>
</evidence>
<dbReference type="Gene3D" id="2.60.40.820">
    <property type="entry name" value="Transcription factor, T-box"/>
    <property type="match status" value="1"/>
</dbReference>
<reference evidence="8" key="1">
    <citation type="submission" date="2017-10" db="EMBL/GenBank/DDBJ databases">
        <title>Rapid genome shrinkage in a self-fertile nematode reveals novel sperm competition proteins.</title>
        <authorList>
            <person name="Yin D."/>
            <person name="Schwarz E.M."/>
            <person name="Thomas C.G."/>
            <person name="Felde R.L."/>
            <person name="Korf I.F."/>
            <person name="Cutter A.D."/>
            <person name="Schartner C.M."/>
            <person name="Ralston E.J."/>
            <person name="Meyer B.J."/>
            <person name="Haag E.S."/>
        </authorList>
    </citation>
    <scope>NUCLEOTIDE SEQUENCE [LARGE SCALE GENOMIC DNA]</scope>
    <source>
        <strain evidence="8">JU1422</strain>
    </source>
</reference>
<dbReference type="SUPFAM" id="SSF49417">
    <property type="entry name" value="p53-like transcription factors"/>
    <property type="match status" value="1"/>
</dbReference>
<evidence type="ECO:0000256" key="5">
    <source>
        <dbReference type="PROSITE-ProRule" id="PRU00201"/>
    </source>
</evidence>
<keyword evidence="3" id="KW-0804">Transcription</keyword>
<dbReference type="Proteomes" id="UP000230233">
    <property type="component" value="Chromosome II"/>
</dbReference>
<name>A0A2G5VB28_9PELO</name>
<dbReference type="InterPro" id="IPR008967">
    <property type="entry name" value="p53-like_TF_DNA-bd_sf"/>
</dbReference>
<accession>A0A2G5VB28</accession>
<evidence type="ECO:0000256" key="2">
    <source>
        <dbReference type="ARBA" id="ARBA00023125"/>
    </source>
</evidence>
<dbReference type="GO" id="GO:0045893">
    <property type="term" value="P:positive regulation of DNA-templated transcription"/>
    <property type="evidence" value="ECO:0007669"/>
    <property type="project" value="InterPro"/>
</dbReference>
<organism evidence="7 8">
    <name type="scientific">Caenorhabditis nigoni</name>
    <dbReference type="NCBI Taxonomy" id="1611254"/>
    <lineage>
        <taxon>Eukaryota</taxon>
        <taxon>Metazoa</taxon>
        <taxon>Ecdysozoa</taxon>
        <taxon>Nematoda</taxon>
        <taxon>Chromadorea</taxon>
        <taxon>Rhabditida</taxon>
        <taxon>Rhabditina</taxon>
        <taxon>Rhabditomorpha</taxon>
        <taxon>Rhabditoidea</taxon>
        <taxon>Rhabditidae</taxon>
        <taxon>Peloderinae</taxon>
        <taxon>Caenorhabditis</taxon>
    </lineage>
</organism>
<dbReference type="GO" id="GO:0005634">
    <property type="term" value="C:nucleus"/>
    <property type="evidence" value="ECO:0007669"/>
    <property type="project" value="UniProtKB-SubCell"/>
</dbReference>
<evidence type="ECO:0000256" key="3">
    <source>
        <dbReference type="ARBA" id="ARBA00023163"/>
    </source>
</evidence>
<keyword evidence="2 5" id="KW-0238">DNA-binding</keyword>